<dbReference type="InterPro" id="IPR023346">
    <property type="entry name" value="Lysozyme-like_dom_sf"/>
</dbReference>
<evidence type="ECO:0000256" key="9">
    <source>
        <dbReference type="SAM" id="MobiDB-lite"/>
    </source>
</evidence>
<dbReference type="InterPro" id="IPR001264">
    <property type="entry name" value="Glyco_trans_51"/>
</dbReference>
<dbReference type="GO" id="GO:0009002">
    <property type="term" value="F:serine-type D-Ala-D-Ala carboxypeptidase activity"/>
    <property type="evidence" value="ECO:0007669"/>
    <property type="project" value="UniProtKB-EC"/>
</dbReference>
<evidence type="ECO:0000259" key="11">
    <source>
        <dbReference type="Pfam" id="PF00912"/>
    </source>
</evidence>
<keyword evidence="5" id="KW-0378">Hydrolase</keyword>
<dbReference type="AlphaFoldDB" id="A0A8J3ZQA8"/>
<comment type="caution">
    <text evidence="12">The sequence shown here is derived from an EMBL/GenBank/DDBJ whole genome shotgun (WGS) entry which is preliminary data.</text>
</comment>
<dbReference type="GO" id="GO:0009252">
    <property type="term" value="P:peptidoglycan biosynthetic process"/>
    <property type="evidence" value="ECO:0007669"/>
    <property type="project" value="TreeGrafter"/>
</dbReference>
<evidence type="ECO:0000256" key="7">
    <source>
        <dbReference type="ARBA" id="ARBA00034000"/>
    </source>
</evidence>
<dbReference type="Pfam" id="PF00905">
    <property type="entry name" value="Transpeptidase"/>
    <property type="match status" value="1"/>
</dbReference>
<evidence type="ECO:0000259" key="10">
    <source>
        <dbReference type="Pfam" id="PF00905"/>
    </source>
</evidence>
<dbReference type="SUPFAM" id="SSF53955">
    <property type="entry name" value="Lysozyme-like"/>
    <property type="match status" value="1"/>
</dbReference>
<dbReference type="Gene3D" id="3.40.710.10">
    <property type="entry name" value="DD-peptidase/beta-lactamase superfamily"/>
    <property type="match status" value="1"/>
</dbReference>
<dbReference type="InterPro" id="IPR012338">
    <property type="entry name" value="Beta-lactam/transpept-like"/>
</dbReference>
<dbReference type="GO" id="GO:0008955">
    <property type="term" value="F:peptidoglycan glycosyltransferase activity"/>
    <property type="evidence" value="ECO:0007669"/>
    <property type="project" value="UniProtKB-EC"/>
</dbReference>
<gene>
    <name evidence="12" type="ORF">Voc01_019850</name>
</gene>
<accession>A0A8J3ZQA8</accession>
<evidence type="ECO:0000256" key="6">
    <source>
        <dbReference type="ARBA" id="ARBA00023268"/>
    </source>
</evidence>
<evidence type="ECO:0000256" key="4">
    <source>
        <dbReference type="ARBA" id="ARBA00022679"/>
    </source>
</evidence>
<dbReference type="InterPro" id="IPR050396">
    <property type="entry name" value="Glycosyltr_51/Transpeptidase"/>
</dbReference>
<evidence type="ECO:0000256" key="8">
    <source>
        <dbReference type="ARBA" id="ARBA00049902"/>
    </source>
</evidence>
<keyword evidence="2" id="KW-0645">Protease</keyword>
<name>A0A8J3ZQA8_9ACTN</name>
<dbReference type="GO" id="GO:0006508">
    <property type="term" value="P:proteolysis"/>
    <property type="evidence" value="ECO:0007669"/>
    <property type="project" value="UniProtKB-KW"/>
</dbReference>
<keyword evidence="3" id="KW-0328">Glycosyltransferase</keyword>
<reference evidence="12" key="1">
    <citation type="submission" date="2021-01" db="EMBL/GenBank/DDBJ databases">
        <title>Whole genome shotgun sequence of Virgisporangium ochraceum NBRC 16418.</title>
        <authorList>
            <person name="Komaki H."/>
            <person name="Tamura T."/>
        </authorList>
    </citation>
    <scope>NUCLEOTIDE SEQUENCE</scope>
    <source>
        <strain evidence="12">NBRC 16418</strain>
    </source>
</reference>
<keyword evidence="13" id="KW-1185">Reference proteome</keyword>
<keyword evidence="6" id="KW-0511">Multifunctional enzyme</keyword>
<feature type="region of interest" description="Disordered" evidence="9">
    <location>
        <begin position="392"/>
        <end position="414"/>
    </location>
</feature>
<dbReference type="Pfam" id="PF00912">
    <property type="entry name" value="Transgly"/>
    <property type="match status" value="1"/>
</dbReference>
<evidence type="ECO:0000313" key="13">
    <source>
        <dbReference type="Proteomes" id="UP000635606"/>
    </source>
</evidence>
<evidence type="ECO:0000256" key="5">
    <source>
        <dbReference type="ARBA" id="ARBA00022801"/>
    </source>
</evidence>
<dbReference type="GO" id="GO:0030288">
    <property type="term" value="C:outer membrane-bounded periplasmic space"/>
    <property type="evidence" value="ECO:0007669"/>
    <property type="project" value="TreeGrafter"/>
</dbReference>
<comment type="catalytic activity">
    <reaction evidence="7">
        <text>Preferential cleavage: (Ac)2-L-Lys-D-Ala-|-D-Ala. Also transpeptidation of peptidyl-alanyl moieties that are N-acyl substituents of D-alanine.</text>
        <dbReference type="EC" id="3.4.16.4"/>
    </reaction>
</comment>
<dbReference type="InterPro" id="IPR036950">
    <property type="entry name" value="PBP_transglycosylase"/>
</dbReference>
<feature type="compositionally biased region" description="Polar residues" evidence="9">
    <location>
        <begin position="392"/>
        <end position="403"/>
    </location>
</feature>
<dbReference type="Gene3D" id="1.10.3810.10">
    <property type="entry name" value="Biosynthetic peptidoglycan transglycosylase-like"/>
    <property type="match status" value="1"/>
</dbReference>
<keyword evidence="1 12" id="KW-0121">Carboxypeptidase</keyword>
<keyword evidence="4" id="KW-0808">Transferase</keyword>
<evidence type="ECO:0000256" key="1">
    <source>
        <dbReference type="ARBA" id="ARBA00022645"/>
    </source>
</evidence>
<protein>
    <submittedName>
        <fullName evidence="12">Carboxypeptidase</fullName>
    </submittedName>
</protein>
<dbReference type="PANTHER" id="PTHR32282">
    <property type="entry name" value="BINDING PROTEIN TRANSPEPTIDASE, PUTATIVE-RELATED"/>
    <property type="match status" value="1"/>
</dbReference>
<evidence type="ECO:0000313" key="12">
    <source>
        <dbReference type="EMBL" id="GIJ67068.1"/>
    </source>
</evidence>
<proteinExistence type="predicted"/>
<dbReference type="SUPFAM" id="SSF56601">
    <property type="entry name" value="beta-lactamase/transpeptidase-like"/>
    <property type="match status" value="1"/>
</dbReference>
<feature type="domain" description="Penicillin-binding protein transpeptidase" evidence="10">
    <location>
        <begin position="372"/>
        <end position="651"/>
    </location>
</feature>
<dbReference type="PANTHER" id="PTHR32282:SF33">
    <property type="entry name" value="PEPTIDOGLYCAN GLYCOSYLTRANSFERASE"/>
    <property type="match status" value="1"/>
</dbReference>
<dbReference type="InterPro" id="IPR001460">
    <property type="entry name" value="PCN-bd_Tpept"/>
</dbReference>
<comment type="catalytic activity">
    <reaction evidence="8">
        <text>[GlcNAc-(1-&gt;4)-Mur2Ac(oyl-L-Ala-gamma-D-Glu-L-Lys-D-Ala-D-Ala)](n)-di-trans,octa-cis-undecaprenyl diphosphate + beta-D-GlcNAc-(1-&gt;4)-Mur2Ac(oyl-L-Ala-gamma-D-Glu-L-Lys-D-Ala-D-Ala)-di-trans,octa-cis-undecaprenyl diphosphate = [GlcNAc-(1-&gt;4)-Mur2Ac(oyl-L-Ala-gamma-D-Glu-L-Lys-D-Ala-D-Ala)](n+1)-di-trans,octa-cis-undecaprenyl diphosphate + di-trans,octa-cis-undecaprenyl diphosphate + H(+)</text>
        <dbReference type="Rhea" id="RHEA:23708"/>
        <dbReference type="Rhea" id="RHEA-COMP:9602"/>
        <dbReference type="Rhea" id="RHEA-COMP:9603"/>
        <dbReference type="ChEBI" id="CHEBI:15378"/>
        <dbReference type="ChEBI" id="CHEBI:58405"/>
        <dbReference type="ChEBI" id="CHEBI:60033"/>
        <dbReference type="ChEBI" id="CHEBI:78435"/>
        <dbReference type="EC" id="2.4.99.28"/>
    </reaction>
</comment>
<evidence type="ECO:0000256" key="3">
    <source>
        <dbReference type="ARBA" id="ARBA00022676"/>
    </source>
</evidence>
<dbReference type="EMBL" id="BOPH01000022">
    <property type="protein sequence ID" value="GIJ67068.1"/>
    <property type="molecule type" value="Genomic_DNA"/>
</dbReference>
<dbReference type="Proteomes" id="UP000635606">
    <property type="component" value="Unassembled WGS sequence"/>
</dbReference>
<sequence length="720" mass="77823">MRKRSRRSRDRNVFVNLLALLLCSGLAGVIVAALVFPVVAMGGLTARGGADTFEGLPTDISVLPSPQVSYAYASDGVTPLAQFYDENRHDVPITDVADVMRQAVVAAEDARFFQHNGVDLKGIARAFVNNQRGGDTQGASTLTMQLVRQIFSYSAKTPQEVIAATEDTPERKLAEIKRALALEKTLTKEQILERYMNIAAFGKGAYGIYAAGMVYYGKKPADLTLGEAALLAALPKAPGTYDLTTKTGLPAALARRDNYVLPQMVELGYITQLQADEAIAAGAPKIVGQRTPEGCTEVQPPQLNGGFFCDYLKRWWAEQTAFGADSYERLNRLHSAGYRIVTSLDLQAQNAAMNNIRKIMDRKRDQHQAMMLAAVEPATGRVRALAVNRVFSNDQRGNGPNTNPEKRGLKGNYPNTTVPLLSAGGEVQGFQVGSAMKVFTIVAALEQGLPLSTAIDTVSPYKTSYPVAWNSPARCPDGPYYCPQNSGNAQMGRRDMWTGLGSSVNTYFVPLQERIGTEKVVEVAQRMGLQFHNDEDRKLAADAHEWGAFTLGVTDQTPLEMANAFATLAADGKYCKPIPVVEVKDDKGNVIPGAETQCKQVIDPDVARAAIDAARCPVGDQSQFGKCNGATAGDSRRIIGYPIFGKTGTTDDERSATLVISTKQLSIAGFYTDPDFPLTRERFKHANGVNPVVQGALRDAMAGKPPQGFARPSNRLALGT</sequence>
<evidence type="ECO:0000256" key="2">
    <source>
        <dbReference type="ARBA" id="ARBA00022670"/>
    </source>
</evidence>
<feature type="domain" description="Glycosyl transferase family 51" evidence="11">
    <location>
        <begin position="79"/>
        <end position="264"/>
    </location>
</feature>
<dbReference type="RefSeq" id="WP_203927026.1">
    <property type="nucleotide sequence ID" value="NZ_BOPH01000022.1"/>
</dbReference>
<organism evidence="12 13">
    <name type="scientific">Virgisporangium ochraceum</name>
    <dbReference type="NCBI Taxonomy" id="65505"/>
    <lineage>
        <taxon>Bacteria</taxon>
        <taxon>Bacillati</taxon>
        <taxon>Actinomycetota</taxon>
        <taxon>Actinomycetes</taxon>
        <taxon>Micromonosporales</taxon>
        <taxon>Micromonosporaceae</taxon>
        <taxon>Virgisporangium</taxon>
    </lineage>
</organism>
<dbReference type="GO" id="GO:0008658">
    <property type="term" value="F:penicillin binding"/>
    <property type="evidence" value="ECO:0007669"/>
    <property type="project" value="InterPro"/>
</dbReference>